<gene>
    <name evidence="2" type="ORF">BC781_109184</name>
</gene>
<feature type="transmembrane region" description="Helical" evidence="1">
    <location>
        <begin position="61"/>
        <end position="78"/>
    </location>
</feature>
<protein>
    <recommendedName>
        <fullName evidence="4">DUF4321 domain-containing protein</fullName>
    </recommendedName>
</protein>
<sequence length="80" mass="8633">MKKTLTTVLLFTIIGLVIGYLLFGKIAGEYVSLGTFFKPASNELVSFGKKLMGISEIRKNIFISGGVGALVGFIYNAVKK</sequence>
<evidence type="ECO:0008006" key="4">
    <source>
        <dbReference type="Google" id="ProtNLM"/>
    </source>
</evidence>
<dbReference type="EMBL" id="QGDO01000009">
    <property type="protein sequence ID" value="PWJ36165.1"/>
    <property type="molecule type" value="Genomic_DNA"/>
</dbReference>
<dbReference type="RefSeq" id="WP_109622637.1">
    <property type="nucleotide sequence ID" value="NZ_QGDO01000009.1"/>
</dbReference>
<accession>A0A315Z1H9</accession>
<name>A0A315Z1H9_SEDFL</name>
<evidence type="ECO:0000256" key="1">
    <source>
        <dbReference type="SAM" id="Phobius"/>
    </source>
</evidence>
<keyword evidence="3" id="KW-1185">Reference proteome</keyword>
<organism evidence="2 3">
    <name type="scientific">Sediminitomix flava</name>
    <dbReference type="NCBI Taxonomy" id="379075"/>
    <lineage>
        <taxon>Bacteria</taxon>
        <taxon>Pseudomonadati</taxon>
        <taxon>Bacteroidota</taxon>
        <taxon>Cytophagia</taxon>
        <taxon>Cytophagales</taxon>
        <taxon>Flammeovirgaceae</taxon>
        <taxon>Sediminitomix</taxon>
    </lineage>
</organism>
<reference evidence="2 3" key="1">
    <citation type="submission" date="2018-03" db="EMBL/GenBank/DDBJ databases">
        <title>Genomic Encyclopedia of Archaeal and Bacterial Type Strains, Phase II (KMG-II): from individual species to whole genera.</title>
        <authorList>
            <person name="Goeker M."/>
        </authorList>
    </citation>
    <scope>NUCLEOTIDE SEQUENCE [LARGE SCALE GENOMIC DNA]</scope>
    <source>
        <strain evidence="2 3">DSM 28229</strain>
    </source>
</reference>
<evidence type="ECO:0000313" key="3">
    <source>
        <dbReference type="Proteomes" id="UP000245535"/>
    </source>
</evidence>
<keyword evidence="1" id="KW-1133">Transmembrane helix</keyword>
<evidence type="ECO:0000313" key="2">
    <source>
        <dbReference type="EMBL" id="PWJ36165.1"/>
    </source>
</evidence>
<keyword evidence="1" id="KW-0812">Transmembrane</keyword>
<dbReference type="AlphaFoldDB" id="A0A315Z1H9"/>
<comment type="caution">
    <text evidence="2">The sequence shown here is derived from an EMBL/GenBank/DDBJ whole genome shotgun (WGS) entry which is preliminary data.</text>
</comment>
<dbReference type="OrthoDB" id="9554339at2"/>
<dbReference type="Proteomes" id="UP000245535">
    <property type="component" value="Unassembled WGS sequence"/>
</dbReference>
<feature type="transmembrane region" description="Helical" evidence="1">
    <location>
        <begin position="7"/>
        <end position="27"/>
    </location>
</feature>
<keyword evidence="1" id="KW-0472">Membrane</keyword>
<proteinExistence type="predicted"/>